<accession>A0A811MBX4</accession>
<evidence type="ECO:0000256" key="2">
    <source>
        <dbReference type="ARBA" id="ARBA00022679"/>
    </source>
</evidence>
<keyword evidence="2" id="KW-0808">Transferase</keyword>
<dbReference type="Gene3D" id="3.30.559.10">
    <property type="entry name" value="Chloramphenicol acetyltransferase-like domain"/>
    <property type="match status" value="2"/>
</dbReference>
<evidence type="ECO:0000313" key="4">
    <source>
        <dbReference type="EMBL" id="CAD6202389.1"/>
    </source>
</evidence>
<dbReference type="InterPro" id="IPR050317">
    <property type="entry name" value="Plant_Fungal_Acyltransferase"/>
</dbReference>
<dbReference type="EMBL" id="CAJGYO010000001">
    <property type="protein sequence ID" value="CAD6202389.1"/>
    <property type="molecule type" value="Genomic_DNA"/>
</dbReference>
<name>A0A811MBX4_9POAL</name>
<sequence length="440" mass="47662">MEITTTTSTMVKPVYSTPHPLAGDKVPLTVFDLAAFDIFVPIVFAYPAPAPSNEALKEGLRRAVALYPHLAGRLAVDDRGRRFFHLNDEGVLVVETALSADLADVLDDGMAASNVDELYPTPPEDNFGAALLQIKLNRYKCGGLVIGITSHHQVADGHSMSTFLTTWASAVRAGKDFNFTAPPPFLNRAATAVPRATPAPAFDHRSIEFKGGDDGGRNSKPYAVVPMDKIKNVTVHFTDEFVADLKARVGVRCSTFQCLLAHAWKKITAARDLELEEFTQVRVAVNCRGRASPAVPTDFFGNIVLWAFPKLQVKDLLNSSYSRVVDEIRDAVARVDGEYIQSFVDFGAAADVNGEELVATAAAPGTMLSPDLEVDSWLGFQFHQMDLGAGPPCAFLPPDLPIEGLMIFVPSRTAKGGVDLFMAVAECHVDAFEQICHSVD</sequence>
<dbReference type="PANTHER" id="PTHR31642">
    <property type="entry name" value="TRICHOTHECENE 3-O-ACETYLTRANSFERASE"/>
    <property type="match status" value="1"/>
</dbReference>
<organism evidence="4 5">
    <name type="scientific">Miscanthus lutarioriparius</name>
    <dbReference type="NCBI Taxonomy" id="422564"/>
    <lineage>
        <taxon>Eukaryota</taxon>
        <taxon>Viridiplantae</taxon>
        <taxon>Streptophyta</taxon>
        <taxon>Embryophyta</taxon>
        <taxon>Tracheophyta</taxon>
        <taxon>Spermatophyta</taxon>
        <taxon>Magnoliopsida</taxon>
        <taxon>Liliopsida</taxon>
        <taxon>Poales</taxon>
        <taxon>Poaceae</taxon>
        <taxon>PACMAD clade</taxon>
        <taxon>Panicoideae</taxon>
        <taxon>Andropogonodae</taxon>
        <taxon>Andropogoneae</taxon>
        <taxon>Saccharinae</taxon>
        <taxon>Miscanthus</taxon>
    </lineage>
</organism>
<gene>
    <name evidence="4" type="ORF">NCGR_LOCUS678</name>
</gene>
<evidence type="ECO:0000313" key="5">
    <source>
        <dbReference type="Proteomes" id="UP000604825"/>
    </source>
</evidence>
<dbReference type="AlphaFoldDB" id="A0A811MBX4"/>
<dbReference type="Proteomes" id="UP000604825">
    <property type="component" value="Unassembled WGS sequence"/>
</dbReference>
<dbReference type="OrthoDB" id="671439at2759"/>
<dbReference type="SUPFAM" id="SSF52777">
    <property type="entry name" value="CoA-dependent acyltransferases"/>
    <property type="match status" value="1"/>
</dbReference>
<evidence type="ECO:0000256" key="3">
    <source>
        <dbReference type="ARBA" id="ARBA00023315"/>
    </source>
</evidence>
<dbReference type="FunFam" id="3.30.559.10:FF:000008">
    <property type="entry name" value="Tryptamine hydroxycinnamoyl transferase"/>
    <property type="match status" value="1"/>
</dbReference>
<reference evidence="4" key="1">
    <citation type="submission" date="2020-10" db="EMBL/GenBank/DDBJ databases">
        <authorList>
            <person name="Han B."/>
            <person name="Lu T."/>
            <person name="Zhao Q."/>
            <person name="Huang X."/>
            <person name="Zhao Y."/>
        </authorList>
    </citation>
    <scope>NUCLEOTIDE SEQUENCE</scope>
</reference>
<keyword evidence="5" id="KW-1185">Reference proteome</keyword>
<protein>
    <submittedName>
        <fullName evidence="4">Uncharacterized protein</fullName>
    </submittedName>
</protein>
<dbReference type="PANTHER" id="PTHR31642:SF280">
    <property type="entry name" value="HYDROXYCINNAMOYLTRANSFERASE2"/>
    <property type="match status" value="1"/>
</dbReference>
<dbReference type="GO" id="GO:0016747">
    <property type="term" value="F:acyltransferase activity, transferring groups other than amino-acyl groups"/>
    <property type="evidence" value="ECO:0007669"/>
    <property type="project" value="UniProtKB-ARBA"/>
</dbReference>
<dbReference type="InterPro" id="IPR023213">
    <property type="entry name" value="CAT-like_dom_sf"/>
</dbReference>
<comment type="caution">
    <text evidence="4">The sequence shown here is derived from an EMBL/GenBank/DDBJ whole genome shotgun (WGS) entry which is preliminary data.</text>
</comment>
<dbReference type="Pfam" id="PF02458">
    <property type="entry name" value="Transferase"/>
    <property type="match status" value="1"/>
</dbReference>
<keyword evidence="3" id="KW-0012">Acyltransferase</keyword>
<evidence type="ECO:0000256" key="1">
    <source>
        <dbReference type="ARBA" id="ARBA00009861"/>
    </source>
</evidence>
<comment type="similarity">
    <text evidence="1">Belongs to the plant acyltransferase family.</text>
</comment>
<proteinExistence type="inferred from homology"/>